<keyword evidence="2 6" id="KW-0132">Cell division</keyword>
<keyword evidence="3 6" id="KW-0717">Septation</keyword>
<dbReference type="RefSeq" id="WP_149277796.1">
    <property type="nucleotide sequence ID" value="NZ_CP043506.1"/>
</dbReference>
<keyword evidence="4 6" id="KW-0131">Cell cycle</keyword>
<evidence type="ECO:0000256" key="6">
    <source>
        <dbReference type="HAMAP-Rule" id="MF_00267"/>
    </source>
</evidence>
<evidence type="ECO:0000256" key="1">
    <source>
        <dbReference type="ARBA" id="ARBA00006291"/>
    </source>
</evidence>
<dbReference type="KEGG" id="acek:FLP30_00120"/>
<feature type="domain" description="Septum formation inhibitor MinC C-terminal" evidence="7">
    <location>
        <begin position="125"/>
        <end position="224"/>
    </location>
</feature>
<feature type="domain" description="Septum formation inhibitor MinC N-terminal" evidence="8">
    <location>
        <begin position="15"/>
        <end position="78"/>
    </location>
</feature>
<dbReference type="SUPFAM" id="SSF63848">
    <property type="entry name" value="Cell-division inhibitor MinC, C-terminal domain"/>
    <property type="match status" value="1"/>
</dbReference>
<keyword evidence="10" id="KW-1185">Reference proteome</keyword>
<dbReference type="Gene3D" id="3.30.70.260">
    <property type="match status" value="1"/>
</dbReference>
<evidence type="ECO:0000313" key="10">
    <source>
        <dbReference type="Proteomes" id="UP000324536"/>
    </source>
</evidence>
<gene>
    <name evidence="6 9" type="primary">minC</name>
    <name evidence="9" type="ORF">FLP30_00120</name>
</gene>
<dbReference type="HAMAP" id="MF_00267">
    <property type="entry name" value="MinC"/>
    <property type="match status" value="1"/>
</dbReference>
<dbReference type="InterPro" id="IPR016098">
    <property type="entry name" value="CAP/MinC_C"/>
</dbReference>
<sequence>MSSTPPLPRIRMSGRSFLALTLTPEAPLADWLAAFDQQVARSVGFFTGKPVVLDLSLMQPDTPDLAELLPALQARNLRVLGMEGGDRTWPAFAGWDWVDSPVGGRASGPINAPDDPPPPAPATLFVEETVRSGQHIIWPEGDVVIFGSVSSGAEVTAGGSVHIHGALRGRAIAGIGGHASSRILTRLLDAELVAIDGFYATADEMDPACLGKAAQVLLAGETLTFRPLP</sequence>
<dbReference type="GO" id="GO:0000917">
    <property type="term" value="P:division septum assembly"/>
    <property type="evidence" value="ECO:0007669"/>
    <property type="project" value="UniProtKB-KW"/>
</dbReference>
<evidence type="ECO:0000256" key="3">
    <source>
        <dbReference type="ARBA" id="ARBA00023210"/>
    </source>
</evidence>
<accession>A0A5C1YLA0</accession>
<evidence type="ECO:0000259" key="8">
    <source>
        <dbReference type="Pfam" id="PF05209"/>
    </source>
</evidence>
<evidence type="ECO:0000259" key="7">
    <source>
        <dbReference type="Pfam" id="PF03775"/>
    </source>
</evidence>
<dbReference type="GO" id="GO:1901891">
    <property type="term" value="P:regulation of cell septum assembly"/>
    <property type="evidence" value="ECO:0007669"/>
    <property type="project" value="InterPro"/>
</dbReference>
<dbReference type="NCBIfam" id="TIGR01222">
    <property type="entry name" value="minC"/>
    <property type="match status" value="1"/>
</dbReference>
<dbReference type="GO" id="GO:0000902">
    <property type="term" value="P:cell morphogenesis"/>
    <property type="evidence" value="ECO:0007669"/>
    <property type="project" value="InterPro"/>
</dbReference>
<comment type="function">
    <text evidence="5 6">Cell division inhibitor that blocks the formation of polar Z ring septums. Rapidly oscillates between the poles of the cell to destabilize FtsZ filaments that have formed before they mature into polar Z rings. Prevents FtsZ polymerization.</text>
</comment>
<dbReference type="InterPro" id="IPR005526">
    <property type="entry name" value="Septum_form_inhib_MinC_C"/>
</dbReference>
<dbReference type="AlphaFoldDB" id="A0A5C1YLA0"/>
<organism evidence="9 10">
    <name type="scientific">Acetobacter vaccinii</name>
    <dbReference type="NCBI Taxonomy" id="2592655"/>
    <lineage>
        <taxon>Bacteria</taxon>
        <taxon>Pseudomonadati</taxon>
        <taxon>Pseudomonadota</taxon>
        <taxon>Alphaproteobacteria</taxon>
        <taxon>Acetobacterales</taxon>
        <taxon>Acetobacteraceae</taxon>
        <taxon>Acetobacter</taxon>
    </lineage>
</organism>
<dbReference type="EMBL" id="CP043506">
    <property type="protein sequence ID" value="QEO16348.1"/>
    <property type="molecule type" value="Genomic_DNA"/>
</dbReference>
<dbReference type="Gene3D" id="2.160.20.70">
    <property type="match status" value="1"/>
</dbReference>
<dbReference type="InterPro" id="IPR013033">
    <property type="entry name" value="MinC"/>
</dbReference>
<dbReference type="PANTHER" id="PTHR34108:SF1">
    <property type="entry name" value="SEPTUM SITE-DETERMINING PROTEIN MINC"/>
    <property type="match status" value="1"/>
</dbReference>
<evidence type="ECO:0000256" key="5">
    <source>
        <dbReference type="ARBA" id="ARBA00025606"/>
    </source>
</evidence>
<dbReference type="Proteomes" id="UP000324536">
    <property type="component" value="Chromosome"/>
</dbReference>
<name>A0A5C1YLA0_9PROT</name>
<dbReference type="PANTHER" id="PTHR34108">
    <property type="entry name" value="SEPTUM SITE-DETERMINING PROTEIN MINC"/>
    <property type="match status" value="1"/>
</dbReference>
<comment type="similarity">
    <text evidence="1 6">Belongs to the MinC family.</text>
</comment>
<proteinExistence type="inferred from homology"/>
<evidence type="ECO:0000256" key="2">
    <source>
        <dbReference type="ARBA" id="ARBA00022618"/>
    </source>
</evidence>
<evidence type="ECO:0000256" key="4">
    <source>
        <dbReference type="ARBA" id="ARBA00023306"/>
    </source>
</evidence>
<dbReference type="Pfam" id="PF03775">
    <property type="entry name" value="MinC_C"/>
    <property type="match status" value="1"/>
</dbReference>
<dbReference type="InterPro" id="IPR007874">
    <property type="entry name" value="MinC_N"/>
</dbReference>
<evidence type="ECO:0000313" key="9">
    <source>
        <dbReference type="EMBL" id="QEO16348.1"/>
    </source>
</evidence>
<comment type="subunit">
    <text evidence="6">Interacts with MinD and FtsZ.</text>
</comment>
<dbReference type="Pfam" id="PF05209">
    <property type="entry name" value="MinC_N"/>
    <property type="match status" value="1"/>
</dbReference>
<dbReference type="GO" id="GO:0051302">
    <property type="term" value="P:regulation of cell division"/>
    <property type="evidence" value="ECO:0007669"/>
    <property type="project" value="InterPro"/>
</dbReference>
<dbReference type="InterPro" id="IPR036145">
    <property type="entry name" value="MinC_C_sf"/>
</dbReference>
<dbReference type="OrthoDB" id="9794530at2"/>
<reference evidence="9 10" key="1">
    <citation type="submission" date="2019-09" db="EMBL/GenBank/DDBJ databases">
        <title>Genome sequencing of strain KACC 21233.</title>
        <authorList>
            <person name="Heo J."/>
            <person name="Kim S.-J."/>
            <person name="Kim J.-S."/>
            <person name="Hong S.-B."/>
            <person name="Kwon S.-W."/>
        </authorList>
    </citation>
    <scope>NUCLEOTIDE SEQUENCE [LARGE SCALE GENOMIC DNA]</scope>
    <source>
        <strain evidence="9 10">KACC 21233</strain>
    </source>
</reference>
<protein>
    <recommendedName>
        <fullName evidence="6">Probable septum site-determining protein MinC</fullName>
    </recommendedName>
</protein>